<dbReference type="AlphaFoldDB" id="A0AAE3WF02"/>
<reference evidence="3" key="1">
    <citation type="submission" date="2022-07" db="EMBL/GenBank/DDBJ databases">
        <authorList>
            <person name="Otstavnykh N."/>
            <person name="Isaeva M."/>
            <person name="Bystritskaya E."/>
        </authorList>
    </citation>
    <scope>NUCLEOTIDE SEQUENCE</scope>
    <source>
        <strain evidence="3">KCTC 52189</strain>
    </source>
</reference>
<proteinExistence type="predicted"/>
<organism evidence="3 4">
    <name type="scientific">Marimonas arenosa</name>
    <dbReference type="NCBI Taxonomy" id="1795305"/>
    <lineage>
        <taxon>Bacteria</taxon>
        <taxon>Pseudomonadati</taxon>
        <taxon>Pseudomonadota</taxon>
        <taxon>Alphaproteobacteria</taxon>
        <taxon>Rhodobacterales</taxon>
        <taxon>Paracoccaceae</taxon>
        <taxon>Marimonas</taxon>
    </lineage>
</organism>
<name>A0AAE3WF02_9RHOB</name>
<accession>A0AAE3WF02</accession>
<keyword evidence="2" id="KW-0732">Signal</keyword>
<evidence type="ECO:0000256" key="1">
    <source>
        <dbReference type="SAM" id="MobiDB-lite"/>
    </source>
</evidence>
<dbReference type="Proteomes" id="UP001226762">
    <property type="component" value="Unassembled WGS sequence"/>
</dbReference>
<feature type="region of interest" description="Disordered" evidence="1">
    <location>
        <begin position="24"/>
        <end position="63"/>
    </location>
</feature>
<comment type="caution">
    <text evidence="3">The sequence shown here is derived from an EMBL/GenBank/DDBJ whole genome shotgun (WGS) entry which is preliminary data.</text>
</comment>
<evidence type="ECO:0000313" key="4">
    <source>
        <dbReference type="Proteomes" id="UP001226762"/>
    </source>
</evidence>
<reference evidence="3" key="2">
    <citation type="submission" date="2023-02" db="EMBL/GenBank/DDBJ databases">
        <title>'Rhodoalgimonas zhirmunskyi' gen. nov., isolated from a red alga.</title>
        <authorList>
            <person name="Nedashkovskaya O.I."/>
            <person name="Otstavnykh N.Y."/>
            <person name="Bystritskaya E.P."/>
            <person name="Balabanova L.A."/>
            <person name="Isaeva M.P."/>
        </authorList>
    </citation>
    <scope>NUCLEOTIDE SEQUENCE</scope>
    <source>
        <strain evidence="3">KCTC 52189</strain>
    </source>
</reference>
<dbReference type="EMBL" id="JANHAX010000005">
    <property type="protein sequence ID" value="MDQ2091298.1"/>
    <property type="molecule type" value="Genomic_DNA"/>
</dbReference>
<gene>
    <name evidence="3" type="ORF">NO357_15465</name>
</gene>
<protein>
    <submittedName>
        <fullName evidence="3">Uncharacterized protein</fullName>
    </submittedName>
</protein>
<feature type="signal peptide" evidence="2">
    <location>
        <begin position="1"/>
        <end position="24"/>
    </location>
</feature>
<evidence type="ECO:0000256" key="2">
    <source>
        <dbReference type="SAM" id="SignalP"/>
    </source>
</evidence>
<dbReference type="RefSeq" id="WP_306736593.1">
    <property type="nucleotide sequence ID" value="NZ_JANHAX010000005.1"/>
</dbReference>
<feature type="chain" id="PRO_5042039728" evidence="2">
    <location>
        <begin position="25"/>
        <end position="302"/>
    </location>
</feature>
<feature type="compositionally biased region" description="Basic and acidic residues" evidence="1">
    <location>
        <begin position="37"/>
        <end position="54"/>
    </location>
</feature>
<keyword evidence="4" id="KW-1185">Reference proteome</keyword>
<sequence>MPTILRFLAVLVLLLALPTLRATAESHDTESTDAPAEEPKPLAEDFEDDNRRGEVYGSGDYRISRPGARPPNNFYAVRGFRPVDPGCYSGVLTWQLEAQIPTGGGAKFYADERINLRPARAGQRFAHRHRWTVSSDPIALAGHTTTSSGGGSGEARVQLWVSLDWSLYRVVTDVRPRAGNYQISTVGPMGRTVTEDFHFGFGDHHYSYVDLSQLEAAAGHPEVAQALRDIRAMLTARPPNVFMGGFDWYYEDDGTARRELLIEHEDRLAFGWGIKGEGRRGISITIRCDNILSGYERIYGFD</sequence>
<evidence type="ECO:0000313" key="3">
    <source>
        <dbReference type="EMBL" id="MDQ2091298.1"/>
    </source>
</evidence>